<name>A0AA40ARJ6_9PEZI</name>
<feature type="domain" description="N-acetyltransferase" evidence="2">
    <location>
        <begin position="127"/>
        <end position="225"/>
    </location>
</feature>
<dbReference type="PROSITE" id="PS51186">
    <property type="entry name" value="GNAT"/>
    <property type="match status" value="1"/>
</dbReference>
<dbReference type="Proteomes" id="UP001172102">
    <property type="component" value="Unassembled WGS sequence"/>
</dbReference>
<dbReference type="Pfam" id="PF00583">
    <property type="entry name" value="Acetyltransf_1"/>
    <property type="match status" value="1"/>
</dbReference>
<dbReference type="PANTHER" id="PTHR43415">
    <property type="entry name" value="SPERMIDINE N(1)-ACETYLTRANSFERASE"/>
    <property type="match status" value="1"/>
</dbReference>
<dbReference type="GO" id="GO:0016747">
    <property type="term" value="F:acyltransferase activity, transferring groups other than amino-acyl groups"/>
    <property type="evidence" value="ECO:0007669"/>
    <property type="project" value="InterPro"/>
</dbReference>
<dbReference type="AlphaFoldDB" id="A0AA40ARJ6"/>
<comment type="caution">
    <text evidence="3">The sequence shown here is derived from an EMBL/GenBank/DDBJ whole genome shotgun (WGS) entry which is preliminary data.</text>
</comment>
<accession>A0AA40ARJ6</accession>
<evidence type="ECO:0000313" key="4">
    <source>
        <dbReference type="Proteomes" id="UP001172102"/>
    </source>
</evidence>
<reference evidence="3" key="1">
    <citation type="submission" date="2023-06" db="EMBL/GenBank/DDBJ databases">
        <title>Genome-scale phylogeny and comparative genomics of the fungal order Sordariales.</title>
        <authorList>
            <consortium name="Lawrence Berkeley National Laboratory"/>
            <person name="Hensen N."/>
            <person name="Bonometti L."/>
            <person name="Westerberg I."/>
            <person name="Brannstrom I.O."/>
            <person name="Guillou S."/>
            <person name="Cros-Aarteil S."/>
            <person name="Calhoun S."/>
            <person name="Haridas S."/>
            <person name="Kuo A."/>
            <person name="Mondo S."/>
            <person name="Pangilinan J."/>
            <person name="Riley R."/>
            <person name="Labutti K."/>
            <person name="Andreopoulos B."/>
            <person name="Lipzen A."/>
            <person name="Chen C."/>
            <person name="Yanf M."/>
            <person name="Daum C."/>
            <person name="Ng V."/>
            <person name="Clum A."/>
            <person name="Steindorff A."/>
            <person name="Ohm R."/>
            <person name="Martin F."/>
            <person name="Silar P."/>
            <person name="Natvig D."/>
            <person name="Lalanne C."/>
            <person name="Gautier V."/>
            <person name="Ament-Velasquez S.L."/>
            <person name="Kruys A."/>
            <person name="Hutchinson M.I."/>
            <person name="Powell A.J."/>
            <person name="Barry K."/>
            <person name="Miller A.N."/>
            <person name="Grigoriev I.V."/>
            <person name="Debuchy R."/>
            <person name="Gladieux P."/>
            <person name="Thoren M.H."/>
            <person name="Johannesson H."/>
        </authorList>
    </citation>
    <scope>NUCLEOTIDE SEQUENCE</scope>
    <source>
        <strain evidence="3">SMH4607-1</strain>
    </source>
</reference>
<dbReference type="CDD" id="cd04301">
    <property type="entry name" value="NAT_SF"/>
    <property type="match status" value="1"/>
</dbReference>
<dbReference type="Gene3D" id="3.40.630.30">
    <property type="match status" value="1"/>
</dbReference>
<keyword evidence="4" id="KW-1185">Reference proteome</keyword>
<dbReference type="InterPro" id="IPR016181">
    <property type="entry name" value="Acyl_CoA_acyltransferase"/>
</dbReference>
<dbReference type="SUPFAM" id="SSF55729">
    <property type="entry name" value="Acyl-CoA N-acyltransferases (Nat)"/>
    <property type="match status" value="1"/>
</dbReference>
<feature type="region of interest" description="Disordered" evidence="1">
    <location>
        <begin position="1"/>
        <end position="47"/>
    </location>
</feature>
<gene>
    <name evidence="3" type="ORF">B0H67DRAFT_576928</name>
</gene>
<dbReference type="InterPro" id="IPR000182">
    <property type="entry name" value="GNAT_dom"/>
</dbReference>
<protein>
    <submittedName>
        <fullName evidence="3">Acyl-CoA N-acyltransferase</fullName>
    </submittedName>
</protein>
<dbReference type="PANTHER" id="PTHR43415:SF3">
    <property type="entry name" value="GNAT-FAMILY ACETYLTRANSFERASE"/>
    <property type="match status" value="1"/>
</dbReference>
<sequence length="241" mass="26528">MVEGKKAYKSARQSRRGGSGSLTFRLSSPPECSDPSSTDQTNKMSSHTLANTFRSSRLIYRAVDDASPVDQGFLFSAIDNDPTGVGNLSFCPVAPGNHAAMILIAMTKGSLLRVLACLPPDESTGPEAQPTPIGFAALMPRAPDAAHHRHALLGVVLAAPFRGQGYGKEIVNWVLDWGFIRGGLHRIGLGVFGYNERALKMYRSLRFTEEGRDREAVMFERQWWDVVNFGMLESEWEKLRG</sequence>
<dbReference type="EMBL" id="JAUKUA010000003">
    <property type="protein sequence ID" value="KAK0720642.1"/>
    <property type="molecule type" value="Genomic_DNA"/>
</dbReference>
<evidence type="ECO:0000313" key="3">
    <source>
        <dbReference type="EMBL" id="KAK0720642.1"/>
    </source>
</evidence>
<feature type="compositionally biased region" description="Polar residues" evidence="1">
    <location>
        <begin position="34"/>
        <end position="47"/>
    </location>
</feature>
<organism evidence="3 4">
    <name type="scientific">Lasiosphaeris hirsuta</name>
    <dbReference type="NCBI Taxonomy" id="260670"/>
    <lineage>
        <taxon>Eukaryota</taxon>
        <taxon>Fungi</taxon>
        <taxon>Dikarya</taxon>
        <taxon>Ascomycota</taxon>
        <taxon>Pezizomycotina</taxon>
        <taxon>Sordariomycetes</taxon>
        <taxon>Sordariomycetidae</taxon>
        <taxon>Sordariales</taxon>
        <taxon>Lasiosphaeriaceae</taxon>
        <taxon>Lasiosphaeris</taxon>
    </lineage>
</organism>
<proteinExistence type="predicted"/>
<evidence type="ECO:0000259" key="2">
    <source>
        <dbReference type="PROSITE" id="PS51186"/>
    </source>
</evidence>
<evidence type="ECO:0000256" key="1">
    <source>
        <dbReference type="SAM" id="MobiDB-lite"/>
    </source>
</evidence>